<dbReference type="InterPro" id="IPR011989">
    <property type="entry name" value="ARM-like"/>
</dbReference>
<feature type="non-terminal residue" evidence="3">
    <location>
        <position position="1"/>
    </location>
</feature>
<dbReference type="AlphaFoldDB" id="A0A8X7XL56"/>
<dbReference type="Pfam" id="PF25567">
    <property type="entry name" value="TPR_SYO1"/>
    <property type="match status" value="1"/>
</dbReference>
<evidence type="ECO:0000313" key="3">
    <source>
        <dbReference type="EMBL" id="KAG2469624.1"/>
    </source>
</evidence>
<dbReference type="PANTHER" id="PTHR13347">
    <property type="entry name" value="HEAT REPEAT-CONTAINING PROTEIN 3"/>
    <property type="match status" value="1"/>
</dbReference>
<dbReference type="SMART" id="SM00185">
    <property type="entry name" value="ARM"/>
    <property type="match status" value="3"/>
</dbReference>
<feature type="domain" description="SYO1-like TPR repeats" evidence="2">
    <location>
        <begin position="441"/>
        <end position="708"/>
    </location>
</feature>
<dbReference type="GO" id="GO:0042273">
    <property type="term" value="P:ribosomal large subunit biogenesis"/>
    <property type="evidence" value="ECO:0007669"/>
    <property type="project" value="TreeGrafter"/>
</dbReference>
<protein>
    <submittedName>
        <fullName evidence="3">HEAT3 protein</fullName>
    </submittedName>
</protein>
<comment type="caution">
    <text evidence="3">The sequence shown here is derived from an EMBL/GenBank/DDBJ whole genome shotgun (WGS) entry which is preliminary data.</text>
</comment>
<reference evidence="3 4" key="1">
    <citation type="journal article" date="2021" name="Cell">
        <title>Tracing the genetic footprints of vertebrate landing in non-teleost ray-finned fishes.</title>
        <authorList>
            <person name="Bi X."/>
            <person name="Wang K."/>
            <person name="Yang L."/>
            <person name="Pan H."/>
            <person name="Jiang H."/>
            <person name="Wei Q."/>
            <person name="Fang M."/>
            <person name="Yu H."/>
            <person name="Zhu C."/>
            <person name="Cai Y."/>
            <person name="He Y."/>
            <person name="Gan X."/>
            <person name="Zeng H."/>
            <person name="Yu D."/>
            <person name="Zhu Y."/>
            <person name="Jiang H."/>
            <person name="Qiu Q."/>
            <person name="Yang H."/>
            <person name="Zhang Y.E."/>
            <person name="Wang W."/>
            <person name="Zhu M."/>
            <person name="He S."/>
            <person name="Zhang G."/>
        </authorList>
    </citation>
    <scope>NUCLEOTIDE SEQUENCE [LARGE SCALE GENOMIC DNA]</scope>
    <source>
        <strain evidence="3">Bchr_013</strain>
    </source>
</reference>
<keyword evidence="4" id="KW-1185">Reference proteome</keyword>
<organism evidence="3 4">
    <name type="scientific">Polypterus senegalus</name>
    <name type="common">Senegal bichir</name>
    <dbReference type="NCBI Taxonomy" id="55291"/>
    <lineage>
        <taxon>Eukaryota</taxon>
        <taxon>Metazoa</taxon>
        <taxon>Chordata</taxon>
        <taxon>Craniata</taxon>
        <taxon>Vertebrata</taxon>
        <taxon>Euteleostomi</taxon>
        <taxon>Actinopterygii</taxon>
        <taxon>Polypteriformes</taxon>
        <taxon>Polypteridae</taxon>
        <taxon>Polypterus</taxon>
    </lineage>
</organism>
<dbReference type="PANTHER" id="PTHR13347:SF1">
    <property type="entry name" value="HEAT REPEAT-CONTAINING PROTEIN 3"/>
    <property type="match status" value="1"/>
</dbReference>
<dbReference type="Proteomes" id="UP000886611">
    <property type="component" value="Unassembled WGS sequence"/>
</dbReference>
<dbReference type="Gene3D" id="1.25.10.10">
    <property type="entry name" value="Leucine-rich Repeat Variant"/>
    <property type="match status" value="1"/>
</dbReference>
<accession>A0A8X7XL56</accession>
<sequence length="714" mass="78499">MLGTVASWGSLVEFWGFHQSALWGFVVPAFRDFIRLCPCTRSTPRSKIKEAAQPHPGKSEFGRELDNTRMGERREKNREEGTVLEFVLVDKPVQLQDPCPDVREYACGSISRLVQETRVIPSFLQQDVVRCLGPMLLDKSIAVQETAAGALRNLSACGGLEVCDAMVKQDILTPLAALLQEKMSIFATCLQVINIVSIYSESSSLAVSIFNKEGLINILVQCLQKHEENMDLAICSAYCLQTVTEDNPELLASFSASTLQILDVLIMQSAISMQHLLLRTLVAGCLWNLKGILSCTAQAEAVSTVARILSETLEVDAGQAIMELKQAESQKLAEVNASMRPREEDAMDEESMKINCVPNQGLEDMSDLLPPRDEELKQAEAVLCAQQTALEILVNMCCSEEPSDDEWEDVSSSDESDLCAETCICDSGTGNQMMSPLCLSSEVHAALIKHCVPEKVIKKTTLCNNVISEICFKIPSWKTLVKKMQRVQCRALTCVQNMLSVMDPDVLGDEAALRTVAEHLSQLLFTNLDPPREEEFLEAVTSAIRSLLQVLASRGIPQVMSVLLSPQCLGSQQFLAFSESALRCSNPGVRLNVVSILGVMGSTLSKQAGTAETLHMIGNFLLQVAMKDPSLIVVGEALDAIFDVFGDGKEAELAARSIQLLPTLRNLQPLFRAKIRKEGKDKYSSDQLCVLDNVKVNLRRFIAYQESLQKAGVQ</sequence>
<dbReference type="EMBL" id="JAATIS010000147">
    <property type="protein sequence ID" value="KAG2469624.1"/>
    <property type="molecule type" value="Genomic_DNA"/>
</dbReference>
<dbReference type="CDD" id="cd13394">
    <property type="entry name" value="Syo1_like"/>
    <property type="match status" value="1"/>
</dbReference>
<name>A0A8X7XL56_POLSE</name>
<dbReference type="InterPro" id="IPR000225">
    <property type="entry name" value="Armadillo"/>
</dbReference>
<evidence type="ECO:0000256" key="1">
    <source>
        <dbReference type="ARBA" id="ARBA00049983"/>
    </source>
</evidence>
<proteinExistence type="inferred from homology"/>
<dbReference type="GO" id="GO:0051082">
    <property type="term" value="F:unfolded protein binding"/>
    <property type="evidence" value="ECO:0007669"/>
    <property type="project" value="TreeGrafter"/>
</dbReference>
<dbReference type="InterPro" id="IPR057990">
    <property type="entry name" value="TPR_SYO1"/>
</dbReference>
<dbReference type="InterPro" id="IPR016024">
    <property type="entry name" value="ARM-type_fold"/>
</dbReference>
<dbReference type="Pfam" id="PF00514">
    <property type="entry name" value="Arm"/>
    <property type="match status" value="1"/>
</dbReference>
<comment type="similarity">
    <text evidence="1">Belongs to the nuclear import and ribosome assembly adapter family.</text>
</comment>
<evidence type="ECO:0000313" key="4">
    <source>
        <dbReference type="Proteomes" id="UP000886611"/>
    </source>
</evidence>
<dbReference type="SUPFAM" id="SSF48371">
    <property type="entry name" value="ARM repeat"/>
    <property type="match status" value="1"/>
</dbReference>
<dbReference type="GO" id="GO:0006606">
    <property type="term" value="P:protein import into nucleus"/>
    <property type="evidence" value="ECO:0007669"/>
    <property type="project" value="TreeGrafter"/>
</dbReference>
<evidence type="ECO:0000259" key="2">
    <source>
        <dbReference type="Pfam" id="PF25567"/>
    </source>
</evidence>
<feature type="non-terminal residue" evidence="3">
    <location>
        <position position="714"/>
    </location>
</feature>
<dbReference type="InterPro" id="IPR052616">
    <property type="entry name" value="SYO1-like"/>
</dbReference>
<gene>
    <name evidence="3" type="primary">Heatr3</name>
    <name evidence="3" type="ORF">GTO96_0022461</name>
</gene>